<dbReference type="Gene3D" id="1.20.120.1870">
    <property type="entry name" value="Fic/DOC protein, Fido domain"/>
    <property type="match status" value="1"/>
</dbReference>
<dbReference type="InterPro" id="IPR003812">
    <property type="entry name" value="Fido"/>
</dbReference>
<dbReference type="PROSITE" id="PS51459">
    <property type="entry name" value="FIDO"/>
    <property type="match status" value="1"/>
</dbReference>
<protein>
    <submittedName>
        <fullName evidence="2">Type II toxin-antitoxin system death-on-curing family toxin</fullName>
    </submittedName>
</protein>
<dbReference type="Proteomes" id="UP000319335">
    <property type="component" value="Unassembled WGS sequence"/>
</dbReference>
<gene>
    <name evidence="2" type="ORF">FKV42_11270</name>
</gene>
<dbReference type="SUPFAM" id="SSF140931">
    <property type="entry name" value="Fic-like"/>
    <property type="match status" value="1"/>
</dbReference>
<dbReference type="PANTHER" id="PTHR39426">
    <property type="entry name" value="HOMOLOGY TO DEATH-ON-CURING PROTEIN OF PHAGE P1"/>
    <property type="match status" value="1"/>
</dbReference>
<reference evidence="2 3" key="1">
    <citation type="submission" date="2019-06" db="EMBL/GenBank/DDBJ databases">
        <title>Draft genome sequence of Methanolobus vulcani B1d.</title>
        <authorList>
            <person name="Creighbaum A.J."/>
            <person name="Ticak T."/>
            <person name="Hariraju D."/>
            <person name="Arivett B.A."/>
            <person name="Ferguson D.J.Jr."/>
        </authorList>
    </citation>
    <scope>NUCLEOTIDE SEQUENCE [LARGE SCALE GENOMIC DNA]</scope>
    <source>
        <strain evidence="2 3">B1d</strain>
    </source>
</reference>
<dbReference type="NCBIfam" id="TIGR01550">
    <property type="entry name" value="DOC_P1"/>
    <property type="match status" value="1"/>
</dbReference>
<dbReference type="RefSeq" id="WP_154810406.1">
    <property type="nucleotide sequence ID" value="NZ_VIAQ01000019.1"/>
</dbReference>
<dbReference type="InterPro" id="IPR036597">
    <property type="entry name" value="Fido-like_dom_sf"/>
</dbReference>
<dbReference type="Pfam" id="PF02661">
    <property type="entry name" value="Fic"/>
    <property type="match status" value="1"/>
</dbReference>
<organism evidence="2 3">
    <name type="scientific">Methanolobus vulcani</name>
    <dbReference type="NCBI Taxonomy" id="38026"/>
    <lineage>
        <taxon>Archaea</taxon>
        <taxon>Methanobacteriati</taxon>
        <taxon>Methanobacteriota</taxon>
        <taxon>Stenosarchaea group</taxon>
        <taxon>Methanomicrobia</taxon>
        <taxon>Methanosarcinales</taxon>
        <taxon>Methanosarcinaceae</taxon>
        <taxon>Methanolobus</taxon>
    </lineage>
</organism>
<sequence length="179" mass="21192">MDRKPIVDLNVEKVIEIHDYIIEFDKALNPDDYLPGIHEIGSLETLFEWRIHSNNSVFQNAAFALDSITCRHAFRNGNKRTGFAVAYILLEAEGYKIIATEDERLQFLLKIARYEVDVDFIETWLRQNSRKMGRIEFLLNWMLKRKEIGIVYLFVKVLLTCIPNDYYKNINEEKEEKNE</sequence>
<evidence type="ECO:0000313" key="3">
    <source>
        <dbReference type="Proteomes" id="UP000319335"/>
    </source>
</evidence>
<proteinExistence type="predicted"/>
<accession>A0A7Z8KLR7</accession>
<evidence type="ECO:0000313" key="2">
    <source>
        <dbReference type="EMBL" id="TQD23799.1"/>
    </source>
</evidence>
<name>A0A7Z8KLR7_9EURY</name>
<dbReference type="AlphaFoldDB" id="A0A7Z8KLR7"/>
<dbReference type="OrthoDB" id="123270at2157"/>
<dbReference type="PANTHER" id="PTHR39426:SF1">
    <property type="entry name" value="HOMOLOGY TO DEATH-ON-CURING PROTEIN OF PHAGE P1"/>
    <property type="match status" value="1"/>
</dbReference>
<evidence type="ECO:0000259" key="1">
    <source>
        <dbReference type="PROSITE" id="PS51459"/>
    </source>
</evidence>
<feature type="domain" description="Fido" evidence="1">
    <location>
        <begin position="9"/>
        <end position="127"/>
    </location>
</feature>
<dbReference type="InterPro" id="IPR006440">
    <property type="entry name" value="Doc"/>
</dbReference>
<keyword evidence="3" id="KW-1185">Reference proteome</keyword>
<dbReference type="EMBL" id="VIAQ01000019">
    <property type="protein sequence ID" value="TQD23799.1"/>
    <property type="molecule type" value="Genomic_DNA"/>
</dbReference>
<comment type="caution">
    <text evidence="2">The sequence shown here is derived from an EMBL/GenBank/DDBJ whole genome shotgun (WGS) entry which is preliminary data.</text>
</comment>
<dbReference type="InterPro" id="IPR053737">
    <property type="entry name" value="Type_II_TA_Toxin"/>
</dbReference>
<dbReference type="GO" id="GO:0016301">
    <property type="term" value="F:kinase activity"/>
    <property type="evidence" value="ECO:0007669"/>
    <property type="project" value="InterPro"/>
</dbReference>